<evidence type="ECO:0000313" key="2">
    <source>
        <dbReference type="Proteomes" id="UP001197626"/>
    </source>
</evidence>
<sequence>MNLYIESREFMGEIKSDLEKTQHAYFMINSAISKCSNVTAPEKDESTTVKGNKHAHDAIDKILSTNQTITTSLNKVNTALKDVGDSFNTMDMMIGNEIAQ</sequence>
<proteinExistence type="predicted"/>
<gene>
    <name evidence="1" type="ORF">LN051_04600</name>
</gene>
<dbReference type="InterPro" id="IPR021477">
    <property type="entry name" value="TVIIS_effector_SACOL2603_fam"/>
</dbReference>
<reference evidence="1 2" key="1">
    <citation type="journal article" date="2022" name="Pathogens">
        <title>Staphylococcus ratti sp. nov. Isolated from a Lab Rat.</title>
        <authorList>
            <person name="Kovarovic V."/>
            <person name="Sedlacek I."/>
            <person name="Petras P."/>
            <person name="Kralova S."/>
            <person name="Maslanova I."/>
            <person name="Svec P."/>
            <person name="Neumann-Schaal M."/>
            <person name="Botka T."/>
            <person name="Gelbicova T."/>
            <person name="Stankova E."/>
            <person name="Doskar J."/>
            <person name="Pantucek R."/>
        </authorList>
    </citation>
    <scope>NUCLEOTIDE SEQUENCE [LARGE SCALE GENOMIC DNA]</scope>
    <source>
        <strain evidence="1 2">CCM 9025</strain>
    </source>
</reference>
<name>A0ABY3PEZ0_9STAP</name>
<organism evidence="1 2">
    <name type="scientific">Staphylococcus ratti</name>
    <dbReference type="NCBI Taxonomy" id="2892440"/>
    <lineage>
        <taxon>Bacteria</taxon>
        <taxon>Bacillati</taxon>
        <taxon>Bacillota</taxon>
        <taxon>Bacilli</taxon>
        <taxon>Bacillales</taxon>
        <taxon>Staphylococcaceae</taxon>
        <taxon>Staphylococcus</taxon>
    </lineage>
</organism>
<keyword evidence="2" id="KW-1185">Reference proteome</keyword>
<dbReference type="NCBIfam" id="TIGR04197">
    <property type="entry name" value="T7SS_SACOL2603"/>
    <property type="match status" value="1"/>
</dbReference>
<dbReference type="RefSeq" id="WP_229293381.1">
    <property type="nucleotide sequence ID" value="NZ_CP086654.1"/>
</dbReference>
<dbReference type="Proteomes" id="UP001197626">
    <property type="component" value="Chromosome"/>
</dbReference>
<dbReference type="EMBL" id="CP086654">
    <property type="protein sequence ID" value="UEX90901.1"/>
    <property type="molecule type" value="Genomic_DNA"/>
</dbReference>
<evidence type="ECO:0000313" key="1">
    <source>
        <dbReference type="EMBL" id="UEX90901.1"/>
    </source>
</evidence>
<accession>A0ABY3PEZ0</accession>
<protein>
    <submittedName>
        <fullName evidence="1">TIGR04197 family type VII secretion effector</fullName>
    </submittedName>
</protein>